<comment type="subcellular location">
    <subcellularLocation>
        <location evidence="1">Membrane</location>
        <topology evidence="1">Multi-pass membrane protein</topology>
    </subcellularLocation>
</comment>
<feature type="transmembrane region" description="Helical" evidence="9">
    <location>
        <begin position="172"/>
        <end position="192"/>
    </location>
</feature>
<evidence type="ECO:0000256" key="4">
    <source>
        <dbReference type="ARBA" id="ARBA00022970"/>
    </source>
</evidence>
<keyword evidence="4" id="KW-0029">Amino-acid transport</keyword>
<evidence type="ECO:0000256" key="5">
    <source>
        <dbReference type="ARBA" id="ARBA00022989"/>
    </source>
</evidence>
<dbReference type="AlphaFoldDB" id="A0A835QSE0"/>
<organism evidence="11 12">
    <name type="scientific">Vanilla planifolia</name>
    <name type="common">Vanilla</name>
    <dbReference type="NCBI Taxonomy" id="51239"/>
    <lineage>
        <taxon>Eukaryota</taxon>
        <taxon>Viridiplantae</taxon>
        <taxon>Streptophyta</taxon>
        <taxon>Embryophyta</taxon>
        <taxon>Tracheophyta</taxon>
        <taxon>Spermatophyta</taxon>
        <taxon>Magnoliopsida</taxon>
        <taxon>Liliopsida</taxon>
        <taxon>Asparagales</taxon>
        <taxon>Orchidaceae</taxon>
        <taxon>Vanilloideae</taxon>
        <taxon>Vanilleae</taxon>
        <taxon>Vanilla</taxon>
    </lineage>
</organism>
<feature type="transmembrane region" description="Helical" evidence="9">
    <location>
        <begin position="359"/>
        <end position="384"/>
    </location>
</feature>
<keyword evidence="3 9" id="KW-0812">Transmembrane</keyword>
<evidence type="ECO:0000256" key="7">
    <source>
        <dbReference type="ARBA" id="ARBA00049662"/>
    </source>
</evidence>
<feature type="transmembrane region" description="Helical" evidence="9">
    <location>
        <begin position="470"/>
        <end position="489"/>
    </location>
</feature>
<evidence type="ECO:0000313" key="12">
    <source>
        <dbReference type="Proteomes" id="UP000639772"/>
    </source>
</evidence>
<protein>
    <recommendedName>
        <fullName evidence="10">Amino acid transporter transmembrane domain-containing protein</fullName>
    </recommendedName>
</protein>
<dbReference type="PANTHER" id="PTHR22950:SF701">
    <property type="entry name" value="AMINO ACID TRANSPORTER AVT1A-LIKE"/>
    <property type="match status" value="1"/>
</dbReference>
<evidence type="ECO:0000256" key="2">
    <source>
        <dbReference type="ARBA" id="ARBA00022448"/>
    </source>
</evidence>
<evidence type="ECO:0000256" key="8">
    <source>
        <dbReference type="SAM" id="MobiDB-lite"/>
    </source>
</evidence>
<feature type="transmembrane region" description="Helical" evidence="9">
    <location>
        <begin position="327"/>
        <end position="347"/>
    </location>
</feature>
<feature type="region of interest" description="Disordered" evidence="8">
    <location>
        <begin position="1"/>
        <end position="48"/>
    </location>
</feature>
<keyword evidence="5 9" id="KW-1133">Transmembrane helix</keyword>
<proteinExistence type="inferred from homology"/>
<evidence type="ECO:0000256" key="6">
    <source>
        <dbReference type="ARBA" id="ARBA00023136"/>
    </source>
</evidence>
<sequence length="530" mass="58072">MAEKNDEFYIDDGDGDGDGDGDDGESNVESSNDAGEGEEEEPSWQSRYRQWPQSYKETTDSYTIAASPSFGFFGHTPTRYSSIDVGAQSGQDLYLRSPLISGSILEDQRSAKKLRKSSILSIGELTSSQPIFDGEGFISHGCSVTQTVFNGINVLAGVGLLSTPYSLRESGLIGLAFLVFFAVICCYTGYLLKFCFESQGGILSYPDIGEAAFGRFGRLFISIVLYTELYSYCVEFINLEADNLTRMFPGTVLDWDGIHLDSPHFFGILTALIVLPTVCLRDLRIISYLSAGGVFATLLIFISVITVGTTNEIGYHQAVKVVRWNGIPFAVGIYGFCYSGHAVFPNIYQSMADRSKFTIALVISFAICTVIYGFFAIMGYLMFGDSTQSQITLNIPKNSVASKIALWTTIINPLTKYALLLNPLARSIEELLPNKLSNSYWFSLILRIALVFSTVCVAFLLPFFGLVMSLIGSLFSILVAIIIPTVCFLKITRNRATSLQVVLGIGIVLLGTICAVLGTCSSIWRIVKSY</sequence>
<dbReference type="InterPro" id="IPR013057">
    <property type="entry name" value="AA_transpt_TM"/>
</dbReference>
<gene>
    <name evidence="11" type="ORF">HPP92_014870</name>
</gene>
<feature type="compositionally biased region" description="Acidic residues" evidence="8">
    <location>
        <begin position="8"/>
        <end position="26"/>
    </location>
</feature>
<reference evidence="11 12" key="1">
    <citation type="journal article" date="2020" name="Nat. Food">
        <title>A phased Vanilla planifolia genome enables genetic improvement of flavour and production.</title>
        <authorList>
            <person name="Hasing T."/>
            <person name="Tang H."/>
            <person name="Brym M."/>
            <person name="Khazi F."/>
            <person name="Huang T."/>
            <person name="Chambers A.H."/>
        </authorList>
    </citation>
    <scope>NUCLEOTIDE SEQUENCE [LARGE SCALE GENOMIC DNA]</scope>
    <source>
        <tissue evidence="11">Leaf</tissue>
    </source>
</reference>
<dbReference type="Pfam" id="PF01490">
    <property type="entry name" value="Aa_trans"/>
    <property type="match status" value="1"/>
</dbReference>
<dbReference type="EMBL" id="JADCNM010000007">
    <property type="protein sequence ID" value="KAG0475184.1"/>
    <property type="molecule type" value="Genomic_DNA"/>
</dbReference>
<feature type="domain" description="Amino acid transporter transmembrane" evidence="10">
    <location>
        <begin position="141"/>
        <end position="522"/>
    </location>
</feature>
<evidence type="ECO:0000259" key="10">
    <source>
        <dbReference type="Pfam" id="PF01490"/>
    </source>
</evidence>
<accession>A0A835QSE0</accession>
<evidence type="ECO:0000313" key="11">
    <source>
        <dbReference type="EMBL" id="KAG0475184.1"/>
    </source>
</evidence>
<feature type="transmembrane region" description="Helical" evidence="9">
    <location>
        <begin position="287"/>
        <end position="307"/>
    </location>
</feature>
<feature type="transmembrane region" description="Helical" evidence="9">
    <location>
        <begin position="263"/>
        <end position="280"/>
    </location>
</feature>
<dbReference type="OrthoDB" id="655540at2759"/>
<comment type="similarity">
    <text evidence="7">Belongs to the amino acid/polyamine transporter 2 family. Amino acid/auxin permease (AAAP) (TC 2.A.18.5) subfamily.</text>
</comment>
<name>A0A835QSE0_VANPL</name>
<feature type="transmembrane region" description="Helical" evidence="9">
    <location>
        <begin position="501"/>
        <end position="527"/>
    </location>
</feature>
<dbReference type="FunFam" id="1.20.1740.10:FF:000047">
    <property type="entry name" value="Amino acid transporter AVT1A"/>
    <property type="match status" value="1"/>
</dbReference>
<keyword evidence="2" id="KW-0813">Transport</keyword>
<dbReference type="PANTHER" id="PTHR22950">
    <property type="entry name" value="AMINO ACID TRANSPORTER"/>
    <property type="match status" value="1"/>
</dbReference>
<comment type="caution">
    <text evidence="11">The sequence shown here is derived from an EMBL/GenBank/DDBJ whole genome shotgun (WGS) entry which is preliminary data.</text>
</comment>
<dbReference type="GO" id="GO:0005774">
    <property type="term" value="C:vacuolar membrane"/>
    <property type="evidence" value="ECO:0007669"/>
    <property type="project" value="TreeGrafter"/>
</dbReference>
<evidence type="ECO:0000256" key="3">
    <source>
        <dbReference type="ARBA" id="ARBA00022692"/>
    </source>
</evidence>
<evidence type="ECO:0000256" key="1">
    <source>
        <dbReference type="ARBA" id="ARBA00004141"/>
    </source>
</evidence>
<evidence type="ECO:0000256" key="9">
    <source>
        <dbReference type="SAM" id="Phobius"/>
    </source>
</evidence>
<keyword evidence="6 9" id="KW-0472">Membrane</keyword>
<dbReference type="Proteomes" id="UP000639772">
    <property type="component" value="Chromosome 7"/>
</dbReference>
<feature type="transmembrane region" description="Helical" evidence="9">
    <location>
        <begin position="444"/>
        <end position="464"/>
    </location>
</feature>
<dbReference type="GO" id="GO:0015179">
    <property type="term" value="F:L-amino acid transmembrane transporter activity"/>
    <property type="evidence" value="ECO:0007669"/>
    <property type="project" value="TreeGrafter"/>
</dbReference>